<dbReference type="Gramene" id="CDO98172">
    <property type="protein sequence ID" value="CDO98172"/>
    <property type="gene ID" value="GSCOC_T00022178001"/>
</dbReference>
<dbReference type="GO" id="GO:0003723">
    <property type="term" value="F:RNA binding"/>
    <property type="evidence" value="ECO:0007669"/>
    <property type="project" value="InterPro"/>
</dbReference>
<dbReference type="EMBL" id="HG739086">
    <property type="protein sequence ID" value="CDO98172.1"/>
    <property type="molecule type" value="Genomic_DNA"/>
</dbReference>
<feature type="repeat" description="PPR" evidence="3">
    <location>
        <begin position="95"/>
        <end position="129"/>
    </location>
</feature>
<dbReference type="FunFam" id="1.25.40.10:FF:000348">
    <property type="entry name" value="Pentatricopeptide repeat-containing protein chloroplastic"/>
    <property type="match status" value="1"/>
</dbReference>
<proteinExistence type="inferred from homology"/>
<evidence type="ECO:0000256" key="1">
    <source>
        <dbReference type="ARBA" id="ARBA00006643"/>
    </source>
</evidence>
<dbReference type="Pfam" id="PF01535">
    <property type="entry name" value="PPR"/>
    <property type="match status" value="4"/>
</dbReference>
<dbReference type="SUPFAM" id="SSF48452">
    <property type="entry name" value="TPR-like"/>
    <property type="match status" value="1"/>
</dbReference>
<dbReference type="PANTHER" id="PTHR47926">
    <property type="entry name" value="PENTATRICOPEPTIDE REPEAT-CONTAINING PROTEIN"/>
    <property type="match status" value="1"/>
</dbReference>
<feature type="repeat" description="PPR" evidence="3">
    <location>
        <begin position="397"/>
        <end position="427"/>
    </location>
</feature>
<dbReference type="InterPro" id="IPR032867">
    <property type="entry name" value="DYW_dom"/>
</dbReference>
<accession>A0A068TQA2</accession>
<evidence type="ECO:0000256" key="3">
    <source>
        <dbReference type="PROSITE-ProRule" id="PRU00708"/>
    </source>
</evidence>
<feature type="repeat" description="PPR" evidence="3">
    <location>
        <begin position="428"/>
        <end position="462"/>
    </location>
</feature>
<dbReference type="PROSITE" id="PS51375">
    <property type="entry name" value="PPR"/>
    <property type="match status" value="6"/>
</dbReference>
<feature type="domain" description="DYW" evidence="4">
    <location>
        <begin position="643"/>
        <end position="735"/>
    </location>
</feature>
<dbReference type="OMA" id="DCHHVAK"/>
<dbReference type="Pfam" id="PF14432">
    <property type="entry name" value="DYW_deaminase"/>
    <property type="match status" value="1"/>
</dbReference>
<feature type="repeat" description="PPR" evidence="3">
    <location>
        <begin position="196"/>
        <end position="230"/>
    </location>
</feature>
<name>A0A068TQA2_COFCA</name>
<evidence type="ECO:0000259" key="4">
    <source>
        <dbReference type="Pfam" id="PF14432"/>
    </source>
</evidence>
<dbReference type="PANTHER" id="PTHR47926:SF492">
    <property type="entry name" value="DYW DOMAIN-CONTAINING PROTEIN"/>
    <property type="match status" value="1"/>
</dbReference>
<dbReference type="GO" id="GO:0009451">
    <property type="term" value="P:RNA modification"/>
    <property type="evidence" value="ECO:0007669"/>
    <property type="project" value="InterPro"/>
</dbReference>
<dbReference type="Pfam" id="PF12854">
    <property type="entry name" value="PPR_1"/>
    <property type="match status" value="1"/>
</dbReference>
<dbReference type="FunFam" id="1.25.40.10:FF:000470">
    <property type="entry name" value="Pentatricopeptide repeat-containing protein At5g66520"/>
    <property type="match status" value="1"/>
</dbReference>
<dbReference type="NCBIfam" id="TIGR00756">
    <property type="entry name" value="PPR"/>
    <property type="match status" value="6"/>
</dbReference>
<dbReference type="OrthoDB" id="185373at2759"/>
<dbReference type="Proteomes" id="UP000295252">
    <property type="component" value="Chromosome VI"/>
</dbReference>
<reference evidence="6" key="1">
    <citation type="journal article" date="2014" name="Science">
        <title>The coffee genome provides insight into the convergent evolution of caffeine biosynthesis.</title>
        <authorList>
            <person name="Denoeud F."/>
            <person name="Carretero-Paulet L."/>
            <person name="Dereeper A."/>
            <person name="Droc G."/>
            <person name="Guyot R."/>
            <person name="Pietrella M."/>
            <person name="Zheng C."/>
            <person name="Alberti A."/>
            <person name="Anthony F."/>
            <person name="Aprea G."/>
            <person name="Aury J.M."/>
            <person name="Bento P."/>
            <person name="Bernard M."/>
            <person name="Bocs S."/>
            <person name="Campa C."/>
            <person name="Cenci A."/>
            <person name="Combes M.C."/>
            <person name="Crouzillat D."/>
            <person name="Da Silva C."/>
            <person name="Daddiego L."/>
            <person name="De Bellis F."/>
            <person name="Dussert S."/>
            <person name="Garsmeur O."/>
            <person name="Gayraud T."/>
            <person name="Guignon V."/>
            <person name="Jahn K."/>
            <person name="Jamilloux V."/>
            <person name="Joet T."/>
            <person name="Labadie K."/>
            <person name="Lan T."/>
            <person name="Leclercq J."/>
            <person name="Lepelley M."/>
            <person name="Leroy T."/>
            <person name="Li L.T."/>
            <person name="Librado P."/>
            <person name="Lopez L."/>
            <person name="Munoz A."/>
            <person name="Noel B."/>
            <person name="Pallavicini A."/>
            <person name="Perrotta G."/>
            <person name="Poncet V."/>
            <person name="Pot D."/>
            <person name="Priyono X."/>
            <person name="Rigoreau M."/>
            <person name="Rouard M."/>
            <person name="Rozas J."/>
            <person name="Tranchant-Dubreuil C."/>
            <person name="VanBuren R."/>
            <person name="Zhang Q."/>
            <person name="Andrade A.C."/>
            <person name="Argout X."/>
            <person name="Bertrand B."/>
            <person name="de Kochko A."/>
            <person name="Graziosi G."/>
            <person name="Henry R.J."/>
            <person name="Jayarama X."/>
            <person name="Ming R."/>
            <person name="Nagai C."/>
            <person name="Rounsley S."/>
            <person name="Sankoff D."/>
            <person name="Giuliano G."/>
            <person name="Albert V.A."/>
            <person name="Wincker P."/>
            <person name="Lashermes P."/>
        </authorList>
    </citation>
    <scope>NUCLEOTIDE SEQUENCE [LARGE SCALE GENOMIC DNA]</scope>
    <source>
        <strain evidence="6">cv. DH200-94</strain>
    </source>
</reference>
<keyword evidence="6" id="KW-1185">Reference proteome</keyword>
<dbReference type="PhylomeDB" id="A0A068TQA2"/>
<feature type="repeat" description="PPR" evidence="3">
    <location>
        <begin position="296"/>
        <end position="326"/>
    </location>
</feature>
<sequence length="735" mass="83089">MHNRAVKKTIYFISVSTAYPIRSLHTAPAAHQNLGYPFQNSKTLDQLKQIHSLAIQKGLALDVSAYSKIISFCCAKDAGDMDYARHVFDTILEPNVFLWNTMIKGYSQTCYPEYAIVLYKKMLERNVKPDNYTFPFLLKGFNRDFPLECGKGTHAHICKFGFDSNEFVQQSLIHVYCLSGQIDMARLVFDTSKKSEAVTWNTMISGYNRMGQFEESRKLFKEMEKRALPTSVTLVLVLSACSELKDLDAAKHVHQCIQDGRIESNLTLNNALIDIYAACGQVNVALGIFISMNNRDVISWTALIKGYINAGQVDKAQRYFDLMPRKDSVSWTAMIDGYLKTNRFKDVLLLFREMQAANVEPDKFTIVSIITACAHLGALELGEWVRTYTDKLNIDCDIHVGNALIDMYFKCGDVEKATRMFHRMPQRDKFSWTAMIVGLATNGRGREALNMFAKMLNVSETPDEITYIGVLSACTHSGLVNEGRSFFISMTTQHGIVPNVVHYGCMVDLLGRAGLLKEAHKFIKDMPMKANTIIWGALLAACRVHKDVEMAEMAAKQLLQLEPENGAAYVLLCNVYAACKKWDNLRELRSVIMERGIKKTPGCSLIEMNGGVHEFVAGDTSHPQSQEIYLKLEEMTENLKLAGYLPDTSEVFLDISEKEKEKAVSRHSEKLAIAFGLLSSGPDVVIRIVKNLRMCTDCHHVAKLLSSIYERELIVRDRTRFHHFRQGSCSCKDYW</sequence>
<dbReference type="InterPro" id="IPR002885">
    <property type="entry name" value="PPR_rpt"/>
</dbReference>
<gene>
    <name evidence="5" type="ORF">GSCOC_T00022178001</name>
</gene>
<dbReference type="Pfam" id="PF13041">
    <property type="entry name" value="PPR_2"/>
    <property type="match status" value="3"/>
</dbReference>
<evidence type="ECO:0000256" key="2">
    <source>
        <dbReference type="ARBA" id="ARBA00022737"/>
    </source>
</evidence>
<evidence type="ECO:0000313" key="5">
    <source>
        <dbReference type="EMBL" id="CDO98172.1"/>
    </source>
</evidence>
<feature type="repeat" description="PPR" evidence="3">
    <location>
        <begin position="327"/>
        <end position="361"/>
    </location>
</feature>
<dbReference type="Pfam" id="PF20430">
    <property type="entry name" value="Eplus_motif"/>
    <property type="match status" value="1"/>
</dbReference>
<evidence type="ECO:0000313" key="6">
    <source>
        <dbReference type="Proteomes" id="UP000295252"/>
    </source>
</evidence>
<dbReference type="AlphaFoldDB" id="A0A068TQA2"/>
<dbReference type="InterPro" id="IPR046960">
    <property type="entry name" value="PPR_At4g14850-like_plant"/>
</dbReference>
<dbReference type="FunFam" id="1.25.40.10:FF:002148">
    <property type="entry name" value="Pentatricopeptide repeat-containing protein At2g29760, chloroplastic"/>
    <property type="match status" value="1"/>
</dbReference>
<dbReference type="InterPro" id="IPR011990">
    <property type="entry name" value="TPR-like_helical_dom_sf"/>
</dbReference>
<protein>
    <recommendedName>
        <fullName evidence="4">DYW domain-containing protein</fullName>
    </recommendedName>
</protein>
<organism evidence="5 6">
    <name type="scientific">Coffea canephora</name>
    <name type="common">Robusta coffee</name>
    <dbReference type="NCBI Taxonomy" id="49390"/>
    <lineage>
        <taxon>Eukaryota</taxon>
        <taxon>Viridiplantae</taxon>
        <taxon>Streptophyta</taxon>
        <taxon>Embryophyta</taxon>
        <taxon>Tracheophyta</taxon>
        <taxon>Spermatophyta</taxon>
        <taxon>Magnoliopsida</taxon>
        <taxon>eudicotyledons</taxon>
        <taxon>Gunneridae</taxon>
        <taxon>Pentapetalae</taxon>
        <taxon>asterids</taxon>
        <taxon>lamiids</taxon>
        <taxon>Gentianales</taxon>
        <taxon>Rubiaceae</taxon>
        <taxon>Ixoroideae</taxon>
        <taxon>Gardenieae complex</taxon>
        <taxon>Bertiereae - Coffeeae clade</taxon>
        <taxon>Coffeeae</taxon>
        <taxon>Coffea</taxon>
    </lineage>
</organism>
<keyword evidence="2" id="KW-0677">Repeat</keyword>
<dbReference type="InterPro" id="IPR046849">
    <property type="entry name" value="E2_motif"/>
</dbReference>
<dbReference type="InParanoid" id="A0A068TQA2"/>
<dbReference type="GO" id="GO:0008270">
    <property type="term" value="F:zinc ion binding"/>
    <property type="evidence" value="ECO:0007669"/>
    <property type="project" value="InterPro"/>
</dbReference>
<comment type="similarity">
    <text evidence="1">Belongs to the PPR family. PCMP-H subfamily.</text>
</comment>
<dbReference type="Gene3D" id="1.25.40.10">
    <property type="entry name" value="Tetratricopeptide repeat domain"/>
    <property type="match status" value="5"/>
</dbReference>
<dbReference type="InterPro" id="IPR046848">
    <property type="entry name" value="E_motif"/>
</dbReference>
<dbReference type="Pfam" id="PF20431">
    <property type="entry name" value="E_motif"/>
    <property type="match status" value="1"/>
</dbReference>